<dbReference type="EMBL" id="LVYD01000041">
    <property type="protein sequence ID" value="OQP64886.1"/>
    <property type="molecule type" value="Genomic_DNA"/>
</dbReference>
<protein>
    <recommendedName>
        <fullName evidence="4">DUF1361 domain-containing protein</fullName>
    </recommendedName>
</protein>
<proteinExistence type="predicted"/>
<evidence type="ECO:0000256" key="1">
    <source>
        <dbReference type="SAM" id="Phobius"/>
    </source>
</evidence>
<comment type="caution">
    <text evidence="2">The sequence shown here is derived from an EMBL/GenBank/DDBJ whole genome shotgun (WGS) entry which is preliminary data.</text>
</comment>
<dbReference type="Pfam" id="PF07099">
    <property type="entry name" value="DUF1361"/>
    <property type="match status" value="1"/>
</dbReference>
<name>A0A1V9G349_9BACT</name>
<feature type="transmembrane region" description="Helical" evidence="1">
    <location>
        <begin position="118"/>
        <end position="140"/>
    </location>
</feature>
<evidence type="ECO:0000313" key="3">
    <source>
        <dbReference type="Proteomes" id="UP000192796"/>
    </source>
</evidence>
<dbReference type="InterPro" id="IPR009793">
    <property type="entry name" value="DUF1361"/>
</dbReference>
<gene>
    <name evidence="2" type="ORF">A3860_19235</name>
</gene>
<dbReference type="Proteomes" id="UP000192796">
    <property type="component" value="Unassembled WGS sequence"/>
</dbReference>
<dbReference type="OrthoDB" id="4540541at2"/>
<reference evidence="2 3" key="1">
    <citation type="submission" date="2016-03" db="EMBL/GenBank/DDBJ databases">
        <title>Niastella vici sp. nov., isolated from farmland soil.</title>
        <authorList>
            <person name="Chen L."/>
            <person name="Wang D."/>
            <person name="Yang S."/>
            <person name="Wang G."/>
        </authorList>
    </citation>
    <scope>NUCLEOTIDE SEQUENCE [LARGE SCALE GENOMIC DNA]</scope>
    <source>
        <strain evidence="2 3">DJ57</strain>
    </source>
</reference>
<keyword evidence="3" id="KW-1185">Reference proteome</keyword>
<feature type="transmembrane region" description="Helical" evidence="1">
    <location>
        <begin position="88"/>
        <end position="106"/>
    </location>
</feature>
<keyword evidence="1" id="KW-1133">Transmembrane helix</keyword>
<evidence type="ECO:0008006" key="4">
    <source>
        <dbReference type="Google" id="ProtNLM"/>
    </source>
</evidence>
<feature type="transmembrane region" description="Helical" evidence="1">
    <location>
        <begin position="209"/>
        <end position="228"/>
    </location>
</feature>
<keyword evidence="1" id="KW-0472">Membrane</keyword>
<organism evidence="2 3">
    <name type="scientific">Niastella vici</name>
    <dbReference type="NCBI Taxonomy" id="1703345"/>
    <lineage>
        <taxon>Bacteria</taxon>
        <taxon>Pseudomonadati</taxon>
        <taxon>Bacteroidota</taxon>
        <taxon>Chitinophagia</taxon>
        <taxon>Chitinophagales</taxon>
        <taxon>Chitinophagaceae</taxon>
        <taxon>Niastella</taxon>
    </lineage>
</organism>
<keyword evidence="1" id="KW-0812">Transmembrane</keyword>
<evidence type="ECO:0000313" key="2">
    <source>
        <dbReference type="EMBL" id="OQP64886.1"/>
    </source>
</evidence>
<feature type="transmembrane region" description="Helical" evidence="1">
    <location>
        <begin position="160"/>
        <end position="178"/>
    </location>
</feature>
<accession>A0A1V9G349</accession>
<feature type="transmembrane region" description="Helical" evidence="1">
    <location>
        <begin position="31"/>
        <end position="49"/>
    </location>
</feature>
<feature type="transmembrane region" description="Helical" evidence="1">
    <location>
        <begin position="55"/>
        <end position="76"/>
    </location>
</feature>
<dbReference type="STRING" id="1703345.A3860_19235"/>
<dbReference type="AlphaFoldDB" id="A0A1V9G349"/>
<dbReference type="RefSeq" id="WP_081146720.1">
    <property type="nucleotide sequence ID" value="NZ_LVYD01000041.1"/>
</dbReference>
<sequence length="236" mass="27803">MKVAQTKAPGHTNIWKGWALFKTTGSEIDRILTLSMAFSVALVLARIAYTGKYTFIWMTWNLFLAWLPYRISSWLHQHPTVQTNKWKFTAISLVWLLFIPNAFYILTDLFHLGKFTNVPNWFDLTLIISFAWNGLLLGILSVRQMEKIMQPYLRGRHELLFVYPIMWLNALGVYMGRYPRFNSWDILTNPFGLVAYMFRLLYHPIQWKYAWGMVACFSIFMTLAYLAIKRLSKAIH</sequence>